<dbReference type="Gene3D" id="3.40.50.2300">
    <property type="match status" value="2"/>
</dbReference>
<dbReference type="Pfam" id="PF00356">
    <property type="entry name" value="LacI"/>
    <property type="match status" value="1"/>
</dbReference>
<dbReference type="EMBL" id="CP136508">
    <property type="protein sequence ID" value="WUR14353.1"/>
    <property type="molecule type" value="Genomic_DNA"/>
</dbReference>
<dbReference type="Pfam" id="PF13377">
    <property type="entry name" value="Peripla_BP_3"/>
    <property type="match status" value="1"/>
</dbReference>
<dbReference type="InterPro" id="IPR028082">
    <property type="entry name" value="Peripla_BP_I"/>
</dbReference>
<proteinExistence type="predicted"/>
<protein>
    <submittedName>
        <fullName evidence="5">LacI family DNA-binding transcriptional regulator</fullName>
    </submittedName>
</protein>
<keyword evidence="6" id="KW-1185">Reference proteome</keyword>
<dbReference type="PROSITE" id="PS00356">
    <property type="entry name" value="HTH_LACI_1"/>
    <property type="match status" value="1"/>
</dbReference>
<evidence type="ECO:0000256" key="3">
    <source>
        <dbReference type="ARBA" id="ARBA00023163"/>
    </source>
</evidence>
<accession>A0ABZ1UQJ8</accession>
<reference evidence="5 6" key="1">
    <citation type="journal article" date="2019" name="Int. J. Syst. Evol. Microbiol.">
        <title>The Draft Whole-Genome Sequence of the Antibiotic Producer Empedobacter haloabium ATCC 31962 Provides Indications for Its Taxonomic Reclassification.</title>
        <authorList>
            <person name="Miess H."/>
            <person name="Arlt P."/>
            <person name="Apel A.K."/>
            <person name="Weber T."/>
            <person name="Nieselt K."/>
            <person name="Hanssen F."/>
            <person name="Czemmel S."/>
            <person name="Nahnsen S."/>
            <person name="Gross H."/>
        </authorList>
    </citation>
    <scope>NUCLEOTIDE SEQUENCE [LARGE SCALE GENOMIC DNA]</scope>
    <source>
        <strain evidence="5 6">ATCC 31962</strain>
    </source>
</reference>
<dbReference type="CDD" id="cd01392">
    <property type="entry name" value="HTH_LacI"/>
    <property type="match status" value="1"/>
</dbReference>
<dbReference type="InterPro" id="IPR010982">
    <property type="entry name" value="Lambda_DNA-bd_dom_sf"/>
</dbReference>
<name>A0ABZ1UQJ8_9BURK</name>
<evidence type="ECO:0000313" key="6">
    <source>
        <dbReference type="Proteomes" id="UP000321323"/>
    </source>
</evidence>
<keyword evidence="3" id="KW-0804">Transcription</keyword>
<dbReference type="GO" id="GO:0003677">
    <property type="term" value="F:DNA binding"/>
    <property type="evidence" value="ECO:0007669"/>
    <property type="project" value="UniProtKB-KW"/>
</dbReference>
<gene>
    <name evidence="5" type="ORF">E7V67_004420</name>
</gene>
<dbReference type="PANTHER" id="PTHR30146">
    <property type="entry name" value="LACI-RELATED TRANSCRIPTIONAL REPRESSOR"/>
    <property type="match status" value="1"/>
</dbReference>
<sequence length="359" mass="38355">MGTDDMAKARQDGAGSEAARRRLQMADIARLAGVSTATVSRALNNSPLVNAETRGRILELAASLKYSINIGAQNLRLKQNRTIGVLIPYDRKTHLRLTDPFLLAMLGSVADALTEQGFDMLFSRLPTDRLGEAAATPFDTGRVGGIILVGQWGRHHELNELAARKVPMVVWGAHLPQQLYCCVGSDNVGGGMLATEHLIAQGRRRIAFFGDIDLPEPAQRYRGYCAALARHGIAVDPALQVSSPFLPSGGREAVETMQARGVDYDAVFACSDLLAMTAIDSLRAHGRRVPEDVAVVGYDDIEQSAYFHPRLTTVRQPIGAAGSALVASLLALIDGKPAPAVELPTELVVRASAGEAQGS</sequence>
<dbReference type="InterPro" id="IPR000843">
    <property type="entry name" value="HTH_LacI"/>
</dbReference>
<dbReference type="Gene3D" id="1.10.260.40">
    <property type="entry name" value="lambda repressor-like DNA-binding domains"/>
    <property type="match status" value="1"/>
</dbReference>
<evidence type="ECO:0000259" key="4">
    <source>
        <dbReference type="PROSITE" id="PS50932"/>
    </source>
</evidence>
<organism evidence="5 6">
    <name type="scientific">[Empedobacter] haloabium</name>
    <dbReference type="NCBI Taxonomy" id="592317"/>
    <lineage>
        <taxon>Bacteria</taxon>
        <taxon>Pseudomonadati</taxon>
        <taxon>Pseudomonadota</taxon>
        <taxon>Betaproteobacteria</taxon>
        <taxon>Burkholderiales</taxon>
        <taxon>Oxalobacteraceae</taxon>
        <taxon>Telluria group</taxon>
        <taxon>Telluria group incertae sedis</taxon>
    </lineage>
</organism>
<dbReference type="SUPFAM" id="SSF53822">
    <property type="entry name" value="Periplasmic binding protein-like I"/>
    <property type="match status" value="1"/>
</dbReference>
<dbReference type="InterPro" id="IPR046335">
    <property type="entry name" value="LacI/GalR-like_sensor"/>
</dbReference>
<evidence type="ECO:0000256" key="2">
    <source>
        <dbReference type="ARBA" id="ARBA00023125"/>
    </source>
</evidence>
<dbReference type="CDD" id="cd06295">
    <property type="entry name" value="PBP1_CelR"/>
    <property type="match status" value="1"/>
</dbReference>
<dbReference type="SUPFAM" id="SSF47413">
    <property type="entry name" value="lambda repressor-like DNA-binding domains"/>
    <property type="match status" value="1"/>
</dbReference>
<keyword evidence="1" id="KW-0805">Transcription regulation</keyword>
<evidence type="ECO:0000313" key="5">
    <source>
        <dbReference type="EMBL" id="WUR14353.1"/>
    </source>
</evidence>
<dbReference type="Proteomes" id="UP000321323">
    <property type="component" value="Chromosome"/>
</dbReference>
<dbReference type="PROSITE" id="PS50932">
    <property type="entry name" value="HTH_LACI_2"/>
    <property type="match status" value="1"/>
</dbReference>
<feature type="domain" description="HTH lacI-type" evidence="4">
    <location>
        <begin position="25"/>
        <end position="77"/>
    </location>
</feature>
<dbReference type="PANTHER" id="PTHR30146:SF120">
    <property type="entry name" value="ALANINE RACEMASE"/>
    <property type="match status" value="1"/>
</dbReference>
<keyword evidence="2 5" id="KW-0238">DNA-binding</keyword>
<evidence type="ECO:0000256" key="1">
    <source>
        <dbReference type="ARBA" id="ARBA00023015"/>
    </source>
</evidence>
<dbReference type="SMART" id="SM00354">
    <property type="entry name" value="HTH_LACI"/>
    <property type="match status" value="1"/>
</dbReference>